<protein>
    <submittedName>
        <fullName evidence="1">Uncharacterized protein</fullName>
    </submittedName>
</protein>
<evidence type="ECO:0000313" key="2">
    <source>
        <dbReference type="Proteomes" id="UP000004995"/>
    </source>
</evidence>
<dbReference type="AlphaFoldDB" id="K4AKI5"/>
<proteinExistence type="predicted"/>
<dbReference type="eggNOG" id="ENOG502RRTG">
    <property type="taxonomic scope" value="Eukaryota"/>
</dbReference>
<dbReference type="InParanoid" id="K4AKI5"/>
<accession>K4AKI5</accession>
<evidence type="ECO:0000313" key="1">
    <source>
        <dbReference type="EnsemblPlants" id="KQK89003"/>
    </source>
</evidence>
<dbReference type="Gramene" id="KQK89003">
    <property type="protein sequence ID" value="KQK89003"/>
    <property type="gene ID" value="SETIT_039408mg"/>
</dbReference>
<reference evidence="2" key="1">
    <citation type="journal article" date="2012" name="Nat. Biotechnol.">
        <title>Reference genome sequence of the model plant Setaria.</title>
        <authorList>
            <person name="Bennetzen J.L."/>
            <person name="Schmutz J."/>
            <person name="Wang H."/>
            <person name="Percifield R."/>
            <person name="Hawkins J."/>
            <person name="Pontaroli A.C."/>
            <person name="Estep M."/>
            <person name="Feng L."/>
            <person name="Vaughn J.N."/>
            <person name="Grimwood J."/>
            <person name="Jenkins J."/>
            <person name="Barry K."/>
            <person name="Lindquist E."/>
            <person name="Hellsten U."/>
            <person name="Deshpande S."/>
            <person name="Wang X."/>
            <person name="Wu X."/>
            <person name="Mitros T."/>
            <person name="Triplett J."/>
            <person name="Yang X."/>
            <person name="Ye C.Y."/>
            <person name="Mauro-Herrera M."/>
            <person name="Wang L."/>
            <person name="Li P."/>
            <person name="Sharma M."/>
            <person name="Sharma R."/>
            <person name="Ronald P.C."/>
            <person name="Panaud O."/>
            <person name="Kellogg E.A."/>
            <person name="Brutnell T.P."/>
            <person name="Doust A.N."/>
            <person name="Tuskan G.A."/>
            <person name="Rokhsar D."/>
            <person name="Devos K.M."/>
        </authorList>
    </citation>
    <scope>NUCLEOTIDE SEQUENCE [LARGE SCALE GENOMIC DNA]</scope>
    <source>
        <strain evidence="2">cv. Yugu1</strain>
    </source>
</reference>
<organism evidence="1 2">
    <name type="scientific">Setaria italica</name>
    <name type="common">Foxtail millet</name>
    <name type="synonym">Panicum italicum</name>
    <dbReference type="NCBI Taxonomy" id="4555"/>
    <lineage>
        <taxon>Eukaryota</taxon>
        <taxon>Viridiplantae</taxon>
        <taxon>Streptophyta</taxon>
        <taxon>Embryophyta</taxon>
        <taxon>Tracheophyta</taxon>
        <taxon>Spermatophyta</taxon>
        <taxon>Magnoliopsida</taxon>
        <taxon>Liliopsida</taxon>
        <taxon>Poales</taxon>
        <taxon>Poaceae</taxon>
        <taxon>PACMAD clade</taxon>
        <taxon>Panicoideae</taxon>
        <taxon>Panicodae</taxon>
        <taxon>Paniceae</taxon>
        <taxon>Cenchrinae</taxon>
        <taxon>Setaria</taxon>
    </lineage>
</organism>
<keyword evidence="2" id="KW-1185">Reference proteome</keyword>
<reference evidence="1" key="2">
    <citation type="submission" date="2018-08" db="UniProtKB">
        <authorList>
            <consortium name="EnsemblPlants"/>
        </authorList>
    </citation>
    <scope>IDENTIFICATION</scope>
    <source>
        <strain evidence="1">Yugu1</strain>
    </source>
</reference>
<dbReference type="EnsemblPlants" id="KQK89003">
    <property type="protein sequence ID" value="KQK89003"/>
    <property type="gene ID" value="SETIT_039408mg"/>
</dbReference>
<dbReference type="EMBL" id="AGNK02005602">
    <property type="status" value="NOT_ANNOTATED_CDS"/>
    <property type="molecule type" value="Genomic_DNA"/>
</dbReference>
<name>K4AKI5_SETIT</name>
<dbReference type="FunCoup" id="K4AKI5">
    <property type="interactions" value="4"/>
</dbReference>
<dbReference type="HOGENOM" id="CLU_1368270_0_0_1"/>
<dbReference type="Proteomes" id="UP000004995">
    <property type="component" value="Unassembled WGS sequence"/>
</dbReference>
<sequence length="200" mass="23005">MRPPSTIYRVEVPWESGDPPSISRESSPLTILLVPSSRIQGFEAVTPSQTVITAFRKSPRAATWKLSMRGARASLAKPYGFGRTLGTASRAAFHLGRCLNWYLRAVNNHLLTGYVHSQETWFRVIRFFGLQWLTPQLGIPFAKWWVHAKKKVDKVQRKGFDSLVWFVTWSLWKEQNHRVHERVVLQPMALAPVVLEEVRL</sequence>